<dbReference type="PANTHER" id="PTHR47197:SF3">
    <property type="entry name" value="DIHYDRO-HEME D1 DEHYDROGENASE"/>
    <property type="match status" value="1"/>
</dbReference>
<sequence length="525" mass="53414">MISSIPLATVSFGGGGDVGTFFAAAGAQNSVDEHGAAHATAVAARGVSTAPAEDSAREPVRTFTGVLAAVLAPFVVPVPGSPADTPALWAVLAWVRRQSERGVVDQRQVSVADPQRTELVDADPLAAPGAIVDRVDRMSGRVAGHVNVVDDPNPSAGPLTYSLVRQVDRRLGSVIVDADSGQWAFTPTQAARLAAHLNPDDGVATFAVAASDGQTVDVRAPVDSAEAAVTDTIDVGSGLTYGLAVIGDRLYVLNGSNEAAGNGSVKVVDTTTRTVVGSVEVGSMPFALAASGGTLYVGNADDGTVSVVDASTNTVVDVIDVGANPFGLEVSGDRLYVADLAGTVSVIDLADNTELVRIPVGGDPFGLAATADRVYVTNYAGGTVAVLDQTTNTADHAATGGYPYYAAIVGKRLYVVNAATNALTVVDGSTTTAVEIDPKTHALDAIPPDAAPVDMIVRGDRLYVSNINCGTVTVVDVATNNTVATIGVGIQPGLMAASRDGRTVYVSDVMGGTVRVITSVRHAAR</sequence>
<keyword evidence="2" id="KW-1185">Reference proteome</keyword>
<evidence type="ECO:0008006" key="3">
    <source>
        <dbReference type="Google" id="ProtNLM"/>
    </source>
</evidence>
<accession>A0A544W4M7</accession>
<dbReference type="InterPro" id="IPR051200">
    <property type="entry name" value="Host-pathogen_enzymatic-act"/>
</dbReference>
<dbReference type="EMBL" id="VIFX01000007">
    <property type="protein sequence ID" value="TQR87185.1"/>
    <property type="molecule type" value="Genomic_DNA"/>
</dbReference>
<dbReference type="InterPro" id="IPR015943">
    <property type="entry name" value="WD40/YVTN_repeat-like_dom_sf"/>
</dbReference>
<protein>
    <recommendedName>
        <fullName evidence="3">YncE family protein</fullName>
    </recommendedName>
</protein>
<dbReference type="InterPro" id="IPR011964">
    <property type="entry name" value="YVTN_b-propeller_repeat"/>
</dbReference>
<organism evidence="1 2">
    <name type="scientific">Mycolicibacterium hodleri</name>
    <dbReference type="NCBI Taxonomy" id="49897"/>
    <lineage>
        <taxon>Bacteria</taxon>
        <taxon>Bacillati</taxon>
        <taxon>Actinomycetota</taxon>
        <taxon>Actinomycetes</taxon>
        <taxon>Mycobacteriales</taxon>
        <taxon>Mycobacteriaceae</taxon>
        <taxon>Mycolicibacterium</taxon>
    </lineage>
</organism>
<dbReference type="SUPFAM" id="SSF50974">
    <property type="entry name" value="Nitrous oxide reductase, N-terminal domain"/>
    <property type="match status" value="1"/>
</dbReference>
<evidence type="ECO:0000313" key="2">
    <source>
        <dbReference type="Proteomes" id="UP000315759"/>
    </source>
</evidence>
<evidence type="ECO:0000313" key="1">
    <source>
        <dbReference type="EMBL" id="TQR87185.1"/>
    </source>
</evidence>
<dbReference type="Gene3D" id="2.130.10.10">
    <property type="entry name" value="YVTN repeat-like/Quinoprotein amine dehydrogenase"/>
    <property type="match status" value="3"/>
</dbReference>
<dbReference type="Proteomes" id="UP000315759">
    <property type="component" value="Unassembled WGS sequence"/>
</dbReference>
<reference evidence="1 2" key="1">
    <citation type="submission" date="2018-10" db="EMBL/GenBank/DDBJ databases">
        <title>Draft genome of Mycobacterium hodleri strain B.</title>
        <authorList>
            <person name="Amande T.J."/>
            <person name="Mcgenity T.J."/>
        </authorList>
    </citation>
    <scope>NUCLEOTIDE SEQUENCE [LARGE SCALE GENOMIC DNA]</scope>
    <source>
        <strain evidence="1 2">B</strain>
    </source>
</reference>
<dbReference type="NCBIfam" id="TIGR02276">
    <property type="entry name" value="beta_rpt_yvtn"/>
    <property type="match status" value="2"/>
</dbReference>
<dbReference type="InterPro" id="IPR011045">
    <property type="entry name" value="N2O_reductase_N"/>
</dbReference>
<comment type="caution">
    <text evidence="1">The sequence shown here is derived from an EMBL/GenBank/DDBJ whole genome shotgun (WGS) entry which is preliminary data.</text>
</comment>
<gene>
    <name evidence="1" type="ORF">D8S82_07250</name>
</gene>
<name>A0A544W4M7_9MYCO</name>
<dbReference type="PANTHER" id="PTHR47197">
    <property type="entry name" value="PROTEIN NIRF"/>
    <property type="match status" value="1"/>
</dbReference>
<proteinExistence type="predicted"/>
<dbReference type="AlphaFoldDB" id="A0A544W4M7"/>